<dbReference type="InterPro" id="IPR014306">
    <property type="entry name" value="Hydroxyisourate_hydrolase"/>
</dbReference>
<evidence type="ECO:0000259" key="6">
    <source>
        <dbReference type="SMART" id="SM00095"/>
    </source>
</evidence>
<dbReference type="Gene3D" id="3.20.20.140">
    <property type="entry name" value="Metal-dependent hydrolases"/>
    <property type="match status" value="1"/>
</dbReference>
<dbReference type="Proteomes" id="UP000242875">
    <property type="component" value="Unassembled WGS sequence"/>
</dbReference>
<dbReference type="PRINTS" id="PR00189">
    <property type="entry name" value="TRNSTHYRETIN"/>
</dbReference>
<dbReference type="CDD" id="cd01300">
    <property type="entry name" value="YtcJ_like"/>
    <property type="match status" value="1"/>
</dbReference>
<dbReference type="SUPFAM" id="SSF49472">
    <property type="entry name" value="Transthyretin (synonym: prealbumin)"/>
    <property type="match status" value="1"/>
</dbReference>
<gene>
    <name evidence="7" type="ORF">BZG36_04900</name>
</gene>
<dbReference type="EMBL" id="MVBO01000094">
    <property type="protein sequence ID" value="OZJ03264.1"/>
    <property type="molecule type" value="Genomic_DNA"/>
</dbReference>
<evidence type="ECO:0000256" key="4">
    <source>
        <dbReference type="ARBA" id="ARBA00022801"/>
    </source>
</evidence>
<dbReference type="Pfam" id="PF07969">
    <property type="entry name" value="Amidohydro_3"/>
    <property type="match status" value="1"/>
</dbReference>
<protein>
    <recommendedName>
        <fullName evidence="2">hydroxyisourate hydrolase</fullName>
        <ecNumber evidence="2">3.5.2.17</ecNumber>
    </recommendedName>
</protein>
<evidence type="ECO:0000256" key="2">
    <source>
        <dbReference type="ARBA" id="ARBA00012609"/>
    </source>
</evidence>
<keyword evidence="3" id="KW-0659">Purine metabolism</keyword>
<dbReference type="InterPro" id="IPR033932">
    <property type="entry name" value="YtcJ-like"/>
</dbReference>
<dbReference type="Gene3D" id="2.30.40.10">
    <property type="entry name" value="Urease, subunit C, domain 1"/>
    <property type="match status" value="1"/>
</dbReference>
<name>A0A261XYE8_9FUNG</name>
<dbReference type="EC" id="3.5.2.17" evidence="2"/>
<dbReference type="InterPro" id="IPR011059">
    <property type="entry name" value="Metal-dep_hydrolase_composite"/>
</dbReference>
<dbReference type="Gene3D" id="3.10.310.70">
    <property type="match status" value="1"/>
</dbReference>
<dbReference type="GO" id="GO:0006144">
    <property type="term" value="P:purine nucleobase metabolic process"/>
    <property type="evidence" value="ECO:0007669"/>
    <property type="project" value="UniProtKB-KW"/>
</dbReference>
<dbReference type="InterPro" id="IPR000895">
    <property type="entry name" value="Transthyretin/HIU_hydrolase"/>
</dbReference>
<dbReference type="InterPro" id="IPR023416">
    <property type="entry name" value="Transthyretin/HIU_hydrolase_d"/>
</dbReference>
<feature type="binding site" evidence="5">
    <location>
        <position position="555"/>
    </location>
    <ligand>
        <name>substrate</name>
    </ligand>
</feature>
<feature type="domain" description="Transthyretin/hydroxyisourate hydrolase" evidence="6">
    <location>
        <begin position="547"/>
        <end position="662"/>
    </location>
</feature>
<dbReference type="SUPFAM" id="SSF51556">
    <property type="entry name" value="Metallo-dependent hydrolases"/>
    <property type="match status" value="1"/>
</dbReference>
<feature type="binding site" evidence="5">
    <location>
        <position position="595"/>
    </location>
    <ligand>
        <name>substrate</name>
    </ligand>
</feature>
<evidence type="ECO:0000256" key="3">
    <source>
        <dbReference type="ARBA" id="ARBA00022631"/>
    </source>
</evidence>
<comment type="caution">
    <text evidence="7">The sequence shown here is derived from an EMBL/GenBank/DDBJ whole genome shotgun (WGS) entry which is preliminary data.</text>
</comment>
<dbReference type="Gene3D" id="2.60.40.180">
    <property type="entry name" value="Transthyretin/hydroxyisourate hydrolase domain"/>
    <property type="match status" value="1"/>
</dbReference>
<dbReference type="InterPro" id="IPR023419">
    <property type="entry name" value="Transthyretin_CS"/>
</dbReference>
<dbReference type="CDD" id="cd05822">
    <property type="entry name" value="TLP_HIUase"/>
    <property type="match status" value="1"/>
</dbReference>
<dbReference type="InterPro" id="IPR032466">
    <property type="entry name" value="Metal_Hydrolase"/>
</dbReference>
<dbReference type="PROSITE" id="PS00769">
    <property type="entry name" value="TRANSTHYRETIN_2"/>
    <property type="match status" value="1"/>
</dbReference>
<evidence type="ECO:0000313" key="8">
    <source>
        <dbReference type="Proteomes" id="UP000242875"/>
    </source>
</evidence>
<keyword evidence="8" id="KW-1185">Reference proteome</keyword>
<proteinExistence type="predicted"/>
<evidence type="ECO:0000313" key="7">
    <source>
        <dbReference type="EMBL" id="OZJ03264.1"/>
    </source>
</evidence>
<dbReference type="SMART" id="SM00095">
    <property type="entry name" value="TR_THY"/>
    <property type="match status" value="1"/>
</dbReference>
<accession>A0A261XYE8</accession>
<dbReference type="PANTHER" id="PTHR22642">
    <property type="entry name" value="IMIDAZOLONEPROPIONASE"/>
    <property type="match status" value="1"/>
</dbReference>
<dbReference type="PANTHER" id="PTHR22642:SF2">
    <property type="entry name" value="PROTEIN LONG AFTER FAR-RED 3"/>
    <property type="match status" value="1"/>
</dbReference>
<organism evidence="7 8">
    <name type="scientific">Bifiguratus adelaidae</name>
    <dbReference type="NCBI Taxonomy" id="1938954"/>
    <lineage>
        <taxon>Eukaryota</taxon>
        <taxon>Fungi</taxon>
        <taxon>Fungi incertae sedis</taxon>
        <taxon>Mucoromycota</taxon>
        <taxon>Mucoromycotina</taxon>
        <taxon>Endogonomycetes</taxon>
        <taxon>Endogonales</taxon>
        <taxon>Endogonales incertae sedis</taxon>
        <taxon>Bifiguratus</taxon>
    </lineage>
</organism>
<dbReference type="AlphaFoldDB" id="A0A261XYE8"/>
<dbReference type="InterPro" id="IPR036817">
    <property type="entry name" value="Transthyretin/HIU_hydrolase_sf"/>
</dbReference>
<dbReference type="Pfam" id="PF00576">
    <property type="entry name" value="Transthyretin"/>
    <property type="match status" value="1"/>
</dbReference>
<evidence type="ECO:0000256" key="5">
    <source>
        <dbReference type="PIRSR" id="PIRSR600895-51"/>
    </source>
</evidence>
<sequence length="663" mass="74280">MAFRRTQNASRFVIYNANVYTVDGTSKAQAFVVENSRFADVGSTEEILARWSSVNQKIDARGHTIIPGFIDAHGHLMEYGHMLNMPSVNNAQSVAEVRNIMRQHLIDSKETYKNEGPWLLGWGFDQTSYPSKSFPTAADIDEDHVLASVPVVIRRRDGHALWMNQRVIDILKSKGVDLATTNVDGGEVIRTPGYGVLVDNAMDLVDKITPKFTLKQNYAALEKAVKNLHSVGITSLHDAGVLPEMIQFYKKAHKEGRFQIRDYVMVECPERNTFCGDLVPQSRTKDGMLIVRSVKLFMDGALGSWGAAMLEPYVDNPQTDGILRSDPNIFPQLVEEWANHGFQVNTHCIGDRANHIIIDAYENYLSKQSKLGKSQDNRFRIEHAQLLKPDDITRLGQLGILPSMQPTHATSDMGYVEMRLGPERTNHGAYAWKSMLKAGVPAMPLGSDFPIEHPNPIEGFYSAVTRKHKDGNSPSGRNESWIPKELLTREEALKGFTIDAAYGAFEENELGSITKGKFADFIVLSQDIMTVNEQEILEIEPHNTSMPKKSPVTCHVLIASRGTPGQGIGVRLEQLLPGETTFSTLATGETDSDGRCSHLLTGDERLPKGVYRMTFETKPYFESIKEECFYPFVQITFELAYPEQHYHIPLLISPYSYTTYRGS</sequence>
<dbReference type="GO" id="GO:0033971">
    <property type="term" value="F:hydroxyisourate hydrolase activity"/>
    <property type="evidence" value="ECO:0007669"/>
    <property type="project" value="UniProtKB-EC"/>
</dbReference>
<dbReference type="SUPFAM" id="SSF51338">
    <property type="entry name" value="Composite domain of metallo-dependent hydrolases"/>
    <property type="match status" value="1"/>
</dbReference>
<dbReference type="InterPro" id="IPR013108">
    <property type="entry name" value="Amidohydro_3"/>
</dbReference>
<dbReference type="OrthoDB" id="3501663at2759"/>
<comment type="catalytic activity">
    <reaction evidence="1">
        <text>5-hydroxyisourate + H2O = 5-hydroxy-2-oxo-4-ureido-2,5-dihydro-1H-imidazole-5-carboxylate + H(+)</text>
        <dbReference type="Rhea" id="RHEA:23736"/>
        <dbReference type="ChEBI" id="CHEBI:15377"/>
        <dbReference type="ChEBI" id="CHEBI:15378"/>
        <dbReference type="ChEBI" id="CHEBI:18072"/>
        <dbReference type="ChEBI" id="CHEBI:58639"/>
        <dbReference type="EC" id="3.5.2.17"/>
    </reaction>
</comment>
<dbReference type="NCBIfam" id="TIGR02962">
    <property type="entry name" value="hdxy_isourate"/>
    <property type="match status" value="1"/>
</dbReference>
<evidence type="ECO:0000256" key="1">
    <source>
        <dbReference type="ARBA" id="ARBA00001043"/>
    </source>
</evidence>
<reference evidence="7 8" key="1">
    <citation type="journal article" date="2017" name="Mycologia">
        <title>Bifiguratus adelaidae, gen. et sp. nov., a new member of Mucoromycotina in endophytic and soil-dwelling habitats.</title>
        <authorList>
            <person name="Torres-Cruz T.J."/>
            <person name="Billingsley Tobias T.L."/>
            <person name="Almatruk M."/>
            <person name="Hesse C."/>
            <person name="Kuske C.R."/>
            <person name="Desiro A."/>
            <person name="Benucci G.M."/>
            <person name="Bonito G."/>
            <person name="Stajich J.E."/>
            <person name="Dunlap C."/>
            <person name="Arnold A.E."/>
            <person name="Porras-Alfaro A."/>
        </authorList>
    </citation>
    <scope>NUCLEOTIDE SEQUENCE [LARGE SCALE GENOMIC DNA]</scope>
    <source>
        <strain evidence="7 8">AZ0501</strain>
    </source>
</reference>
<feature type="binding site" evidence="5">
    <location>
        <position position="660"/>
    </location>
    <ligand>
        <name>substrate</name>
    </ligand>
</feature>
<keyword evidence="4" id="KW-0378">Hydrolase</keyword>